<comment type="subcellular location">
    <subcellularLocation>
        <location evidence="2">Chromosome</location>
        <location evidence="2">Centromere</location>
    </subcellularLocation>
    <subcellularLocation>
        <location evidence="1">Nucleus</location>
    </subcellularLocation>
</comment>
<evidence type="ECO:0000256" key="7">
    <source>
        <dbReference type="SAM" id="Coils"/>
    </source>
</evidence>
<dbReference type="Proteomes" id="UP000038010">
    <property type="component" value="Unassembled WGS sequence"/>
</dbReference>
<evidence type="ECO:0000256" key="5">
    <source>
        <dbReference type="ARBA" id="ARBA00023242"/>
    </source>
</evidence>
<accession>A0A0N0NRD3</accession>
<dbReference type="Pfam" id="PF09496">
    <property type="entry name" value="CENP-O"/>
    <property type="match status" value="1"/>
</dbReference>
<evidence type="ECO:0000313" key="9">
    <source>
        <dbReference type="Proteomes" id="UP000038010"/>
    </source>
</evidence>
<keyword evidence="6" id="KW-0137">Centromere</keyword>
<evidence type="ECO:0000256" key="3">
    <source>
        <dbReference type="ARBA" id="ARBA00007321"/>
    </source>
</evidence>
<evidence type="ECO:0008006" key="10">
    <source>
        <dbReference type="Google" id="ProtNLM"/>
    </source>
</evidence>
<organism evidence="8 9">
    <name type="scientific">Cyphellophora attinorum</name>
    <dbReference type="NCBI Taxonomy" id="1664694"/>
    <lineage>
        <taxon>Eukaryota</taxon>
        <taxon>Fungi</taxon>
        <taxon>Dikarya</taxon>
        <taxon>Ascomycota</taxon>
        <taxon>Pezizomycotina</taxon>
        <taxon>Eurotiomycetes</taxon>
        <taxon>Chaetothyriomycetidae</taxon>
        <taxon>Chaetothyriales</taxon>
        <taxon>Cyphellophoraceae</taxon>
        <taxon>Cyphellophora</taxon>
    </lineage>
</organism>
<dbReference type="EMBL" id="LFJN01000003">
    <property type="protein sequence ID" value="KPI44699.1"/>
    <property type="molecule type" value="Genomic_DNA"/>
</dbReference>
<dbReference type="GO" id="GO:0031511">
    <property type="term" value="C:Mis6-Sim4 complex"/>
    <property type="evidence" value="ECO:0007669"/>
    <property type="project" value="TreeGrafter"/>
</dbReference>
<evidence type="ECO:0000256" key="4">
    <source>
        <dbReference type="ARBA" id="ARBA00022454"/>
    </source>
</evidence>
<keyword evidence="4" id="KW-0158">Chromosome</keyword>
<dbReference type="OrthoDB" id="10050372at2759"/>
<comment type="similarity">
    <text evidence="3">Belongs to the CENP-O/MCM21 family.</text>
</comment>
<reference evidence="8 9" key="1">
    <citation type="submission" date="2015-06" db="EMBL/GenBank/DDBJ databases">
        <title>Draft genome of the ant-associated black yeast Phialophora attae CBS 131958.</title>
        <authorList>
            <person name="Moreno L.F."/>
            <person name="Stielow B.J."/>
            <person name="de Hoog S."/>
            <person name="Vicente V.A."/>
            <person name="Weiss V.A."/>
            <person name="de Vries M."/>
            <person name="Cruz L.M."/>
            <person name="Souza E.M."/>
        </authorList>
    </citation>
    <scope>NUCLEOTIDE SEQUENCE [LARGE SCALE GENOMIC DNA]</scope>
    <source>
        <strain evidence="8 9">CBS 131958</strain>
    </source>
</reference>
<dbReference type="PANTHER" id="PTHR14582:SF1">
    <property type="entry name" value="CENTROMERE PROTEIN O"/>
    <property type="match status" value="1"/>
</dbReference>
<protein>
    <recommendedName>
        <fullName evidence="10">Cenp-O kinetochore centromere component</fullName>
    </recommendedName>
</protein>
<keyword evidence="5" id="KW-0539">Nucleus</keyword>
<evidence type="ECO:0000256" key="6">
    <source>
        <dbReference type="ARBA" id="ARBA00023328"/>
    </source>
</evidence>
<dbReference type="GO" id="GO:0005634">
    <property type="term" value="C:nucleus"/>
    <property type="evidence" value="ECO:0007669"/>
    <property type="project" value="UniProtKB-SubCell"/>
</dbReference>
<dbReference type="InterPro" id="IPR018464">
    <property type="entry name" value="CENP-O"/>
</dbReference>
<keyword evidence="9" id="KW-1185">Reference proteome</keyword>
<name>A0A0N0NRD3_9EURO</name>
<sequence length="309" mass="34874">MALVASPPPEDALTETQQARLDDLDREIEAARSALANLDQRNDVLAASLLASDQIQQQLRQEQGFADHIELLDNRLQHCQTNIHRLAYGVTTFPFVDPAPDTSNRPLLGIRFDIHRRGGFYGPAYYIFCKRSAHDAQELTLFKHTLPAFIPVDRYRERFLPLADEGYGSEDSLQGTTTRQDVEAFVGRVRSDLVGWHLRQDAIAATREKLGLDADSATRDDNATHDIVSFESESPDASYIRLTWLDGRFGRLRLGNSLHIEKAVVFAEVNGQQQRDDETETAIMAQNATLATLAGRLQLLYRRRELRDT</sequence>
<feature type="coiled-coil region" evidence="7">
    <location>
        <begin position="14"/>
        <end position="41"/>
    </location>
</feature>
<comment type="caution">
    <text evidence="8">The sequence shown here is derived from an EMBL/GenBank/DDBJ whole genome shotgun (WGS) entry which is preliminary data.</text>
</comment>
<dbReference type="PANTHER" id="PTHR14582">
    <property type="entry name" value="INNER KINETOCHORE SUBUNIT MAL2"/>
    <property type="match status" value="1"/>
</dbReference>
<proteinExistence type="inferred from homology"/>
<evidence type="ECO:0000256" key="1">
    <source>
        <dbReference type="ARBA" id="ARBA00004123"/>
    </source>
</evidence>
<dbReference type="GeneID" id="28740757"/>
<dbReference type="RefSeq" id="XP_018004662.1">
    <property type="nucleotide sequence ID" value="XM_018148877.1"/>
</dbReference>
<dbReference type="VEuPathDB" id="FungiDB:AB675_8431"/>
<keyword evidence="7" id="KW-0175">Coiled coil</keyword>
<dbReference type="AlphaFoldDB" id="A0A0N0NRD3"/>
<evidence type="ECO:0000313" key="8">
    <source>
        <dbReference type="EMBL" id="KPI44699.1"/>
    </source>
</evidence>
<evidence type="ECO:0000256" key="2">
    <source>
        <dbReference type="ARBA" id="ARBA00004584"/>
    </source>
</evidence>
<gene>
    <name evidence="8" type="ORF">AB675_8431</name>
</gene>